<proteinExistence type="inferred from homology"/>
<dbReference type="VEuPathDB" id="FungiDB:PHYBLDRAFT_62652"/>
<feature type="transmembrane region" description="Helical" evidence="4">
    <location>
        <begin position="30"/>
        <end position="49"/>
    </location>
</feature>
<sequence length="460" mass="53798">MTRSALSRILQDKFSARPYRYSLSRQGMRVAILACITLVFGIWCYKSWWSSSLNPYSLDNRPKEFVESACTGQVITSNNSPQPHLQPQLSNGESIGTQAPTPDSLPQILLEHEYINFLLPPITPDQTIPLSILDKLPVRGVLYMVVRNEQLQEIRLSMRSVEDRFNYKFNYPWVILSTQHFPLDVRGYITKITSAPVYFGKIDLEAWNYPPWISIYGSELVMAKMERENVYRGGSLYYHQYLRYQAGLWFYHPLFRQVEYGWRIEPGSEYSCDINEDLFQTMRDKNKKLGFTLTMKEAPNTIPNLWKAIGYFSHFYQNLVVPFNQSIMPWLVYPTTGEYNFCHIWNTFEIVDLSFLRSNEYKMFFEYMDRTGGFFYERWGDAAFRTMAAALFLKREELHFFNKVGYSNLVAERCPFNQDGLTYFNEDSCTAGLLHLIDKPAIGEMADFARDRMKVEGFIG</sequence>
<gene>
    <name evidence="5" type="ORF">PHYBLDRAFT_62652</name>
</gene>
<dbReference type="GO" id="GO:0000026">
    <property type="term" value="F:alpha-1,2-mannosyltransferase activity"/>
    <property type="evidence" value="ECO:0007669"/>
    <property type="project" value="TreeGrafter"/>
</dbReference>
<dbReference type="AlphaFoldDB" id="A0A167PV12"/>
<keyword evidence="6" id="KW-1185">Reference proteome</keyword>
<keyword evidence="4" id="KW-0812">Transmembrane</keyword>
<dbReference type="RefSeq" id="XP_018296626.1">
    <property type="nucleotide sequence ID" value="XM_018440998.1"/>
</dbReference>
<dbReference type="GO" id="GO:0016020">
    <property type="term" value="C:membrane"/>
    <property type="evidence" value="ECO:0007669"/>
    <property type="project" value="InterPro"/>
</dbReference>
<dbReference type="EMBL" id="KV440973">
    <property type="protein sequence ID" value="OAD78586.1"/>
    <property type="molecule type" value="Genomic_DNA"/>
</dbReference>
<organism evidence="5 6">
    <name type="scientific">Phycomyces blakesleeanus (strain ATCC 8743b / DSM 1359 / FGSC 10004 / NBRC 33097 / NRRL 1555)</name>
    <dbReference type="NCBI Taxonomy" id="763407"/>
    <lineage>
        <taxon>Eukaryota</taxon>
        <taxon>Fungi</taxon>
        <taxon>Fungi incertae sedis</taxon>
        <taxon>Mucoromycota</taxon>
        <taxon>Mucoromycotina</taxon>
        <taxon>Mucoromycetes</taxon>
        <taxon>Mucorales</taxon>
        <taxon>Phycomycetaceae</taxon>
        <taxon>Phycomyces</taxon>
    </lineage>
</organism>
<dbReference type="GO" id="GO:0006487">
    <property type="term" value="P:protein N-linked glycosylation"/>
    <property type="evidence" value="ECO:0007669"/>
    <property type="project" value="TreeGrafter"/>
</dbReference>
<dbReference type="OrthoDB" id="439943at2759"/>
<evidence type="ECO:0000256" key="4">
    <source>
        <dbReference type="SAM" id="Phobius"/>
    </source>
</evidence>
<evidence type="ECO:0000313" key="5">
    <source>
        <dbReference type="EMBL" id="OAD78586.1"/>
    </source>
</evidence>
<keyword evidence="2 5" id="KW-0808">Transferase</keyword>
<dbReference type="PANTHER" id="PTHR31121">
    <property type="entry name" value="ALPHA-1,2 MANNOSYLTRANSFERASE KTR1"/>
    <property type="match status" value="1"/>
</dbReference>
<dbReference type="GeneID" id="29001904"/>
<dbReference type="InterPro" id="IPR002685">
    <property type="entry name" value="Glyco_trans_15"/>
</dbReference>
<keyword evidence="4" id="KW-1133">Transmembrane helix</keyword>
<evidence type="ECO:0000256" key="3">
    <source>
        <dbReference type="SAM" id="MobiDB-lite"/>
    </source>
</evidence>
<dbReference type="InParanoid" id="A0A167PV12"/>
<dbReference type="SUPFAM" id="SSF53448">
    <property type="entry name" value="Nucleotide-diphospho-sugar transferases"/>
    <property type="match status" value="1"/>
</dbReference>
<name>A0A167PV12_PHYB8</name>
<accession>A0A167PV12</accession>
<dbReference type="Gene3D" id="3.90.550.10">
    <property type="entry name" value="Spore Coat Polysaccharide Biosynthesis Protein SpsA, Chain A"/>
    <property type="match status" value="1"/>
</dbReference>
<dbReference type="GO" id="GO:0005794">
    <property type="term" value="C:Golgi apparatus"/>
    <property type="evidence" value="ECO:0007669"/>
    <property type="project" value="TreeGrafter"/>
</dbReference>
<reference evidence="6" key="1">
    <citation type="submission" date="2015-06" db="EMBL/GenBank/DDBJ databases">
        <title>Expansion of signal transduction pathways in fungi by whole-genome duplication.</title>
        <authorList>
            <consortium name="DOE Joint Genome Institute"/>
            <person name="Corrochano L.M."/>
            <person name="Kuo A."/>
            <person name="Marcet-Houben M."/>
            <person name="Polaino S."/>
            <person name="Salamov A."/>
            <person name="Villalobos J.M."/>
            <person name="Alvarez M.I."/>
            <person name="Avalos J."/>
            <person name="Benito E.P."/>
            <person name="Benoit I."/>
            <person name="Burger G."/>
            <person name="Camino L.P."/>
            <person name="Canovas D."/>
            <person name="Cerda-Olmedo E."/>
            <person name="Cheng J.-F."/>
            <person name="Dominguez A."/>
            <person name="Elias M."/>
            <person name="Eslava A.P."/>
            <person name="Glaser F."/>
            <person name="Grimwood J."/>
            <person name="Gutierrez G."/>
            <person name="Heitman J."/>
            <person name="Henrissat B."/>
            <person name="Iturriaga E.A."/>
            <person name="Lang B.F."/>
            <person name="Lavin J.L."/>
            <person name="Lee S."/>
            <person name="Li W."/>
            <person name="Lindquist E."/>
            <person name="Lopez-Garcia S."/>
            <person name="Luque E.M."/>
            <person name="Marcos A.T."/>
            <person name="Martin J."/>
            <person name="McCluskey K."/>
            <person name="Medina H.R."/>
            <person name="Miralles-Duran A."/>
            <person name="Miyazaki A."/>
            <person name="Munoz-Torres E."/>
            <person name="Oguiza J.A."/>
            <person name="Ohm R."/>
            <person name="Olmedo M."/>
            <person name="Orejas M."/>
            <person name="Ortiz-Castellanos L."/>
            <person name="Pisabarro A.G."/>
            <person name="Rodriguez-Romero J."/>
            <person name="Ruiz-Herrera J."/>
            <person name="Ruiz-Vazquez R."/>
            <person name="Sanz C."/>
            <person name="Schackwitz W."/>
            <person name="Schmutz J."/>
            <person name="Shahriari M."/>
            <person name="Shelest E."/>
            <person name="Silva-Franco F."/>
            <person name="Soanes D."/>
            <person name="Syed K."/>
            <person name="Tagua V.G."/>
            <person name="Talbot N.J."/>
            <person name="Thon M."/>
            <person name="De vries R.P."/>
            <person name="Wiebenga A."/>
            <person name="Yadav J.S."/>
            <person name="Braun E.L."/>
            <person name="Baker S."/>
            <person name="Garre V."/>
            <person name="Horwitz B."/>
            <person name="Torres-Martinez S."/>
            <person name="Idnurm A."/>
            <person name="Herrera-Estrella A."/>
            <person name="Gabaldon T."/>
            <person name="Grigoriev I.V."/>
        </authorList>
    </citation>
    <scope>NUCLEOTIDE SEQUENCE [LARGE SCALE GENOMIC DNA]</scope>
    <source>
        <strain evidence="6">NRRL 1555(-)</strain>
    </source>
</reference>
<evidence type="ECO:0000256" key="2">
    <source>
        <dbReference type="ARBA" id="ARBA00022679"/>
    </source>
</evidence>
<keyword evidence="4" id="KW-0472">Membrane</keyword>
<feature type="region of interest" description="Disordered" evidence="3">
    <location>
        <begin position="77"/>
        <end position="97"/>
    </location>
</feature>
<evidence type="ECO:0000313" key="6">
    <source>
        <dbReference type="Proteomes" id="UP000077315"/>
    </source>
</evidence>
<evidence type="ECO:0000256" key="1">
    <source>
        <dbReference type="ARBA" id="ARBA00007677"/>
    </source>
</evidence>
<comment type="similarity">
    <text evidence="1">Belongs to the glycosyltransferase 15 family.</text>
</comment>
<dbReference type="GO" id="GO:0000032">
    <property type="term" value="P:cell wall mannoprotein biosynthetic process"/>
    <property type="evidence" value="ECO:0007669"/>
    <property type="project" value="TreeGrafter"/>
</dbReference>
<dbReference type="PANTHER" id="PTHR31121:SF6">
    <property type="entry name" value="ALPHA-1,2 MANNOSYLTRANSFERASE KTR1"/>
    <property type="match status" value="1"/>
</dbReference>
<protein>
    <submittedName>
        <fullName evidence="5">Glycosyltransferase family 15 protein</fullName>
    </submittedName>
</protein>
<dbReference type="InterPro" id="IPR029044">
    <property type="entry name" value="Nucleotide-diphossugar_trans"/>
</dbReference>
<dbReference type="STRING" id="763407.A0A167PV12"/>
<dbReference type="Pfam" id="PF01793">
    <property type="entry name" value="Glyco_transf_15"/>
    <property type="match status" value="1"/>
</dbReference>
<dbReference type="Proteomes" id="UP000077315">
    <property type="component" value="Unassembled WGS sequence"/>
</dbReference>